<proteinExistence type="predicted"/>
<dbReference type="FunFam" id="2.60.120.1440:FF:000001">
    <property type="entry name" value="Putative anti-sigma factor"/>
    <property type="match status" value="1"/>
</dbReference>
<evidence type="ECO:0000313" key="5">
    <source>
        <dbReference type="Proteomes" id="UP000244450"/>
    </source>
</evidence>
<organism evidence="4 5">
    <name type="scientific">Chitinophaga parva</name>
    <dbReference type="NCBI Taxonomy" id="2169414"/>
    <lineage>
        <taxon>Bacteria</taxon>
        <taxon>Pseudomonadati</taxon>
        <taxon>Bacteroidota</taxon>
        <taxon>Chitinophagia</taxon>
        <taxon>Chitinophagales</taxon>
        <taxon>Chitinophagaceae</taxon>
        <taxon>Chitinophaga</taxon>
    </lineage>
</organism>
<accession>A0A2T7BF87</accession>
<feature type="domain" description="FecR protein" evidence="2">
    <location>
        <begin position="182"/>
        <end position="277"/>
    </location>
</feature>
<dbReference type="InterPro" id="IPR032508">
    <property type="entry name" value="FecR_C"/>
</dbReference>
<sequence>MDQQNKEQFVILLGKYRSGQATPEEINFLEAYYDLFDVNDDLITPDNEADFQQLKTGLKEAIDQQIGLHKKQPARVRPLRWVGVAAAVLVLICVGAAFFRYWPATPEKAPLATVTPAPASQRPLNRPVLQLANGQWIDVDSSGQGIIAHQQGLSISRQDSNTLVYQPLVNTANGDKAHGMNTFTTPRGMKYRVVLSDGSAVVLNAASSLRYPAVFEGPVRAVELEGEAYFEIKKDLQHPFIVRSALQEVQVLGTHFMVNAYPDESNIKTTLLEGAVKVKAEKGAVVMTPGQQVTVDRDDNAVRKAMADTEKEMAWVNNLFAFRQDDLPTVMRQIARWYDVSVEYKGGLPTEKFSGEISRSSSLTDVLQILELNDVHFDVQGNTLTVSYRE</sequence>
<gene>
    <name evidence="4" type="ORF">DCC81_11190</name>
</gene>
<dbReference type="InterPro" id="IPR006860">
    <property type="entry name" value="FecR"/>
</dbReference>
<feature type="domain" description="Protein FecR C-terminal" evidence="3">
    <location>
        <begin position="320"/>
        <end position="386"/>
    </location>
</feature>
<dbReference type="PANTHER" id="PTHR30273">
    <property type="entry name" value="PERIPLASMIC SIGNAL SENSOR AND SIGMA FACTOR ACTIVATOR FECR-RELATED"/>
    <property type="match status" value="1"/>
</dbReference>
<evidence type="ECO:0000259" key="2">
    <source>
        <dbReference type="Pfam" id="PF04773"/>
    </source>
</evidence>
<dbReference type="Pfam" id="PF16344">
    <property type="entry name" value="FecR_C"/>
    <property type="match status" value="1"/>
</dbReference>
<dbReference type="Proteomes" id="UP000244450">
    <property type="component" value="Unassembled WGS sequence"/>
</dbReference>
<dbReference type="InterPro" id="IPR012373">
    <property type="entry name" value="Ferrdict_sens_TM"/>
</dbReference>
<dbReference type="RefSeq" id="WP_108686720.1">
    <property type="nucleotide sequence ID" value="NZ_QCYK01000002.1"/>
</dbReference>
<evidence type="ECO:0000259" key="3">
    <source>
        <dbReference type="Pfam" id="PF16344"/>
    </source>
</evidence>
<keyword evidence="1" id="KW-0812">Transmembrane</keyword>
<dbReference type="Gene3D" id="3.55.50.30">
    <property type="match status" value="1"/>
</dbReference>
<name>A0A2T7BF87_9BACT</name>
<feature type="transmembrane region" description="Helical" evidence="1">
    <location>
        <begin position="79"/>
        <end position="102"/>
    </location>
</feature>
<dbReference type="Pfam" id="PF04773">
    <property type="entry name" value="FecR"/>
    <property type="match status" value="1"/>
</dbReference>
<keyword evidence="1" id="KW-0472">Membrane</keyword>
<comment type="caution">
    <text evidence="4">The sequence shown here is derived from an EMBL/GenBank/DDBJ whole genome shotgun (WGS) entry which is preliminary data.</text>
</comment>
<dbReference type="GO" id="GO:0016989">
    <property type="term" value="F:sigma factor antagonist activity"/>
    <property type="evidence" value="ECO:0007669"/>
    <property type="project" value="TreeGrafter"/>
</dbReference>
<evidence type="ECO:0000313" key="4">
    <source>
        <dbReference type="EMBL" id="PUZ24883.1"/>
    </source>
</evidence>
<dbReference type="Gene3D" id="2.60.120.1440">
    <property type="match status" value="1"/>
</dbReference>
<dbReference type="PANTHER" id="PTHR30273:SF2">
    <property type="entry name" value="PROTEIN FECR"/>
    <property type="match status" value="1"/>
</dbReference>
<protein>
    <submittedName>
        <fullName evidence="4">Anti-sigma factor</fullName>
    </submittedName>
</protein>
<keyword evidence="1" id="KW-1133">Transmembrane helix</keyword>
<dbReference type="OrthoDB" id="629393at2"/>
<evidence type="ECO:0000256" key="1">
    <source>
        <dbReference type="SAM" id="Phobius"/>
    </source>
</evidence>
<reference evidence="4 5" key="1">
    <citation type="submission" date="2018-04" db="EMBL/GenBank/DDBJ databases">
        <title>Chitinophaga fuyangensis sp. nov., isolated from soil in a chemical factory.</title>
        <authorList>
            <person name="Chen K."/>
        </authorList>
    </citation>
    <scope>NUCLEOTIDE SEQUENCE [LARGE SCALE GENOMIC DNA]</scope>
    <source>
        <strain evidence="4 5">LY-1</strain>
    </source>
</reference>
<dbReference type="AlphaFoldDB" id="A0A2T7BF87"/>
<keyword evidence="5" id="KW-1185">Reference proteome</keyword>
<dbReference type="EMBL" id="QCYK01000002">
    <property type="protein sequence ID" value="PUZ24883.1"/>
    <property type="molecule type" value="Genomic_DNA"/>
</dbReference>